<protein>
    <submittedName>
        <fullName evidence="9">Polycomb complex protein BMI-1</fullName>
    </submittedName>
</protein>
<name>A0A8X6FL65_TRICU</name>
<dbReference type="CDD" id="cd17082">
    <property type="entry name" value="RAWUL_PCGF2_like"/>
    <property type="match status" value="1"/>
</dbReference>
<evidence type="ECO:0000259" key="8">
    <source>
        <dbReference type="PROSITE" id="PS50089"/>
    </source>
</evidence>
<dbReference type="EMBL" id="BMAO01012693">
    <property type="protein sequence ID" value="GFQ83287.1"/>
    <property type="molecule type" value="Genomic_DNA"/>
</dbReference>
<organism evidence="9 10">
    <name type="scientific">Trichonephila clavata</name>
    <name type="common">Joro spider</name>
    <name type="synonym">Nephila clavata</name>
    <dbReference type="NCBI Taxonomy" id="2740835"/>
    <lineage>
        <taxon>Eukaryota</taxon>
        <taxon>Metazoa</taxon>
        <taxon>Ecdysozoa</taxon>
        <taxon>Arthropoda</taxon>
        <taxon>Chelicerata</taxon>
        <taxon>Arachnida</taxon>
        <taxon>Araneae</taxon>
        <taxon>Araneomorphae</taxon>
        <taxon>Entelegynae</taxon>
        <taxon>Araneoidea</taxon>
        <taxon>Nephilidae</taxon>
        <taxon>Trichonephila</taxon>
    </lineage>
</organism>
<dbReference type="Pfam" id="PF16207">
    <property type="entry name" value="RAWUL"/>
    <property type="match status" value="1"/>
</dbReference>
<evidence type="ECO:0000256" key="4">
    <source>
        <dbReference type="ARBA" id="ARBA00022833"/>
    </source>
</evidence>
<feature type="domain" description="RING-type" evidence="8">
    <location>
        <begin position="18"/>
        <end position="57"/>
    </location>
</feature>
<comment type="caution">
    <text evidence="9">The sequence shown here is derived from an EMBL/GenBank/DDBJ whole genome shotgun (WGS) entry which is preliminary data.</text>
</comment>
<dbReference type="PROSITE" id="PS50089">
    <property type="entry name" value="ZF_RING_2"/>
    <property type="match status" value="1"/>
</dbReference>
<evidence type="ECO:0000313" key="10">
    <source>
        <dbReference type="Proteomes" id="UP000887116"/>
    </source>
</evidence>
<keyword evidence="10" id="KW-1185">Reference proteome</keyword>
<evidence type="ECO:0000256" key="7">
    <source>
        <dbReference type="SAM" id="MobiDB-lite"/>
    </source>
</evidence>
<dbReference type="Proteomes" id="UP000887116">
    <property type="component" value="Unassembled WGS sequence"/>
</dbReference>
<reference evidence="9" key="1">
    <citation type="submission" date="2020-07" db="EMBL/GenBank/DDBJ databases">
        <title>Multicomponent nature underlies the extraordinary mechanical properties of spider dragline silk.</title>
        <authorList>
            <person name="Kono N."/>
            <person name="Nakamura H."/>
            <person name="Mori M."/>
            <person name="Yoshida Y."/>
            <person name="Ohtoshi R."/>
            <person name="Malay A.D."/>
            <person name="Moran D.A.P."/>
            <person name="Tomita M."/>
            <person name="Numata K."/>
            <person name="Arakawa K."/>
        </authorList>
    </citation>
    <scope>NUCLEOTIDE SEQUENCE</scope>
</reference>
<dbReference type="PROSITE" id="PS00518">
    <property type="entry name" value="ZF_RING_1"/>
    <property type="match status" value="1"/>
</dbReference>
<dbReference type="Pfam" id="PF13923">
    <property type="entry name" value="zf-C3HC4_2"/>
    <property type="match status" value="1"/>
</dbReference>
<dbReference type="PANTHER" id="PTHR10825">
    <property type="entry name" value="RING FINGER DOMAIN-CONTAINING, POLYCOMB GROUP COMPONENT"/>
    <property type="match status" value="1"/>
</dbReference>
<evidence type="ECO:0000256" key="5">
    <source>
        <dbReference type="ARBA" id="ARBA00023242"/>
    </source>
</evidence>
<evidence type="ECO:0000256" key="2">
    <source>
        <dbReference type="ARBA" id="ARBA00022723"/>
    </source>
</evidence>
<proteinExistence type="predicted"/>
<dbReference type="SMART" id="SM00184">
    <property type="entry name" value="RING"/>
    <property type="match status" value="1"/>
</dbReference>
<dbReference type="InterPro" id="IPR017907">
    <property type="entry name" value="Znf_RING_CS"/>
</dbReference>
<evidence type="ECO:0000256" key="1">
    <source>
        <dbReference type="ARBA" id="ARBA00004123"/>
    </source>
</evidence>
<keyword evidence="2" id="KW-0479">Metal-binding</keyword>
<dbReference type="GO" id="GO:0000122">
    <property type="term" value="P:negative regulation of transcription by RNA polymerase II"/>
    <property type="evidence" value="ECO:0007669"/>
    <property type="project" value="TreeGrafter"/>
</dbReference>
<dbReference type="SUPFAM" id="SSF57850">
    <property type="entry name" value="RING/U-box"/>
    <property type="match status" value="1"/>
</dbReference>
<dbReference type="GO" id="GO:0008270">
    <property type="term" value="F:zinc ion binding"/>
    <property type="evidence" value="ECO:0007669"/>
    <property type="project" value="UniProtKB-KW"/>
</dbReference>
<dbReference type="Gene3D" id="3.10.20.90">
    <property type="entry name" value="Phosphatidylinositol 3-kinase Catalytic Subunit, Chain A, domain 1"/>
    <property type="match status" value="1"/>
</dbReference>
<keyword evidence="4" id="KW-0862">Zinc</keyword>
<dbReference type="FunFam" id="3.30.40.10:FF:000033">
    <property type="entry name" value="Polycomb group RING finger protein 3"/>
    <property type="match status" value="1"/>
</dbReference>
<accession>A0A8X6FL65</accession>
<dbReference type="PANTHER" id="PTHR10825:SF29">
    <property type="entry name" value="POLYCOMB GROUP RING FINGER PROTEIN 1"/>
    <property type="match status" value="1"/>
</dbReference>
<evidence type="ECO:0000256" key="6">
    <source>
        <dbReference type="PROSITE-ProRule" id="PRU00175"/>
    </source>
</evidence>
<dbReference type="GO" id="GO:0035102">
    <property type="term" value="C:PRC1 complex"/>
    <property type="evidence" value="ECO:0007669"/>
    <property type="project" value="TreeGrafter"/>
</dbReference>
<sequence length="455" mass="51247">MQSSGNIKLVDLNKLLTCVLCNGYYIDATTIIECLHSFCRTCIVRYLQSHKFCPTCDVQVHKAKPLANIRSDQTLQDIVYKLVPGLFKNEMKRRRDFYRQKDPLVQSSIPSSSEKRGDVWGCDRLIFTPEDIISVSLEYSPLNSNLPLNTLPNLLALENFSANGDTGRKRKKLATSDRRYLRCPGALRVHHLKKLLRAKYGLLNSDKKVDILYMHDVLKDEYTLVDLAYIYSWKRSEPLRLFYKIPDEPKLIIPETNIEIPKTSFPISENSVVSTTPSTSRCPTLPVVSLAPSVATAPSSRHPSPPPSPQMAQEPNYFRVANQSVATVQREQDATLPEHKLKSALKKTASSFSSADSQSVFQNLDNSVEEFASKSQLSKGGFSKVKNTPIDAKSKKRVTFSVNLVQNCRIDNSSLQKKVPKYPGHRSLYRVESINSSTINGVIRLRNKVLSHKSS</sequence>
<keyword evidence="3 6" id="KW-0863">Zinc-finger</keyword>
<dbReference type="GO" id="GO:1990841">
    <property type="term" value="F:promoter-specific chromatin binding"/>
    <property type="evidence" value="ECO:0007669"/>
    <property type="project" value="TreeGrafter"/>
</dbReference>
<dbReference type="OrthoDB" id="1305878at2759"/>
<evidence type="ECO:0000313" key="9">
    <source>
        <dbReference type="EMBL" id="GFQ83287.1"/>
    </source>
</evidence>
<evidence type="ECO:0000256" key="3">
    <source>
        <dbReference type="ARBA" id="ARBA00022771"/>
    </source>
</evidence>
<dbReference type="AlphaFoldDB" id="A0A8X6FL65"/>
<dbReference type="InterPro" id="IPR001841">
    <property type="entry name" value="Znf_RING"/>
</dbReference>
<keyword evidence="5" id="KW-0539">Nucleus</keyword>
<gene>
    <name evidence="9" type="primary">BMI1</name>
    <name evidence="9" type="ORF">TNCT_470581</name>
</gene>
<feature type="region of interest" description="Disordered" evidence="7">
    <location>
        <begin position="293"/>
        <end position="313"/>
    </location>
</feature>
<dbReference type="Gene3D" id="3.30.40.10">
    <property type="entry name" value="Zinc/RING finger domain, C3HC4 (zinc finger)"/>
    <property type="match status" value="1"/>
</dbReference>
<comment type="subcellular location">
    <subcellularLocation>
        <location evidence="1">Nucleus</location>
    </subcellularLocation>
</comment>
<dbReference type="InterPro" id="IPR013083">
    <property type="entry name" value="Znf_RING/FYVE/PHD"/>
</dbReference>
<dbReference type="InterPro" id="IPR032443">
    <property type="entry name" value="RAWUL"/>
</dbReference>